<dbReference type="InterPro" id="IPR031680">
    <property type="entry name" value="Hepar_II_III_N"/>
</dbReference>
<evidence type="ECO:0000256" key="1">
    <source>
        <dbReference type="ARBA" id="ARBA00004418"/>
    </source>
</evidence>
<feature type="domain" description="Heparin-sulfate lyase N-terminal" evidence="6">
    <location>
        <begin position="43"/>
        <end position="293"/>
    </location>
</feature>
<dbReference type="PATRIC" id="fig|1196325.3.peg.3007"/>
<evidence type="ECO:0000256" key="4">
    <source>
        <dbReference type="ARBA" id="ARBA00023239"/>
    </source>
</evidence>
<protein>
    <submittedName>
        <fullName evidence="7">Uncharacterized protein</fullName>
    </submittedName>
</protein>
<dbReference type="InterPro" id="IPR008929">
    <property type="entry name" value="Chondroitin_lyas"/>
</dbReference>
<dbReference type="EMBL" id="CP003734">
    <property type="protein sequence ID" value="AFO48880.1"/>
    <property type="molecule type" value="Genomic_DNA"/>
</dbReference>
<gene>
    <name evidence="7" type="ordered locus">T1E_3043</name>
</gene>
<dbReference type="HOGENOM" id="CLU_517648_0_0_6"/>
<sequence>MMIKEVFANATPEAHRYIKKVIKPDSRADCHKLKKLFDTKVFEAKNFADTNLCIQSFDWQSADQDRNWWWQLQALPFLTWFANSTDLLSAEEQKKYLTLCLDAIKGWSKNAASNNQSPLAWHDHASAYRVRNITNWFLACHSLGWLSNEDPQSTAIGHLITNHLQWLLLDKNYSKHTNHGFDQAMIGLTIGLMFEGEQLQLVRDVNRQRLIDEICFAFTEEGVHKENSPGHQKMMLARLKQLRTLAELGDLEITLISEKYIEKAEAFLRAITLPSGNLPMLGDTQDDDKGLSYEQKEEIDILDYSNSGYLIVRGSVLKKDFHLIFKSSHLSNYHRHDDDLSVHLYYDGKVVLGDGGLGSHNEKDPRRIALRSKAAHNVPHFLGAEPIRDFAKLTNGLPKIQIEGLALIGTTSTYGHSLKRVINLSELNIGKFSVTDIVEDGSTGRLACNIYSTLEFTTNNSTLEALISDNSNVKIKISSSASVELYNTFFSKEFGVYSEVTAFCISTPENLDTHPTQISLEIQLGH</sequence>
<dbReference type="Gene3D" id="1.50.10.100">
    <property type="entry name" value="Chondroitin AC/alginate lyase"/>
    <property type="match status" value="1"/>
</dbReference>
<dbReference type="PANTHER" id="PTHR39210">
    <property type="entry name" value="HEPARIN-SULFATE LYASE"/>
    <property type="match status" value="1"/>
</dbReference>
<evidence type="ECO:0000256" key="3">
    <source>
        <dbReference type="ARBA" id="ARBA00022764"/>
    </source>
</evidence>
<name>I7B1F8_PSEPT</name>
<evidence type="ECO:0000259" key="5">
    <source>
        <dbReference type="Pfam" id="PF07940"/>
    </source>
</evidence>
<dbReference type="Pfam" id="PF07940">
    <property type="entry name" value="Hepar_II_III_C"/>
    <property type="match status" value="1"/>
</dbReference>
<keyword evidence="3" id="KW-0574">Periplasm</keyword>
<keyword evidence="4" id="KW-0456">Lyase</keyword>
<dbReference type="RefSeq" id="WP_014860643.1">
    <property type="nucleotide sequence ID" value="NC_018220.1"/>
</dbReference>
<evidence type="ECO:0000313" key="8">
    <source>
        <dbReference type="Proteomes" id="UP000006503"/>
    </source>
</evidence>
<dbReference type="GO" id="GO:0042597">
    <property type="term" value="C:periplasmic space"/>
    <property type="evidence" value="ECO:0007669"/>
    <property type="project" value="UniProtKB-SubCell"/>
</dbReference>
<proteinExistence type="predicted"/>
<dbReference type="InterPro" id="IPR012480">
    <property type="entry name" value="Hepar_II_III_C"/>
</dbReference>
<evidence type="ECO:0000256" key="2">
    <source>
        <dbReference type="ARBA" id="ARBA00022729"/>
    </source>
</evidence>
<reference evidence="8" key="1">
    <citation type="journal article" date="2013" name="Microb. Biotechnol.">
        <title>Metabolic potential of the organic-solvent tolerant Pseudomonas putida DOT-T1E deduced from its annotated genome.</title>
        <authorList>
            <person name="Udaondo Z."/>
            <person name="Molina L."/>
            <person name="Daniels C."/>
            <person name="Gomez M.J."/>
            <person name="Molina-Henares M.A."/>
            <person name="Matilla M.A."/>
            <person name="Roca A."/>
            <person name="Fernandez M."/>
            <person name="Duque E."/>
            <person name="Segura A."/>
            <person name="Ramos J.L."/>
        </authorList>
    </citation>
    <scope>NUCLEOTIDE SEQUENCE [LARGE SCALE GENOMIC DNA]</scope>
    <source>
        <strain evidence="8">DOT-T1E</strain>
    </source>
</reference>
<keyword evidence="2" id="KW-0732">Signal</keyword>
<dbReference type="PANTHER" id="PTHR39210:SF1">
    <property type="entry name" value="HEPARIN-SULFATE LYASE"/>
    <property type="match status" value="1"/>
</dbReference>
<dbReference type="AlphaFoldDB" id="I7B1F8"/>
<evidence type="ECO:0000259" key="6">
    <source>
        <dbReference type="Pfam" id="PF16889"/>
    </source>
</evidence>
<comment type="subcellular location">
    <subcellularLocation>
        <location evidence="1">Periplasm</location>
    </subcellularLocation>
</comment>
<dbReference type="SUPFAM" id="SSF48230">
    <property type="entry name" value="Chondroitin AC/alginate lyase"/>
    <property type="match status" value="1"/>
</dbReference>
<organism evidence="7 8">
    <name type="scientific">Pseudomonas putida (strain DOT-T1E)</name>
    <dbReference type="NCBI Taxonomy" id="1196325"/>
    <lineage>
        <taxon>Bacteria</taxon>
        <taxon>Pseudomonadati</taxon>
        <taxon>Pseudomonadota</taxon>
        <taxon>Gammaproteobacteria</taxon>
        <taxon>Pseudomonadales</taxon>
        <taxon>Pseudomonadaceae</taxon>
        <taxon>Pseudomonas</taxon>
    </lineage>
</organism>
<dbReference type="Proteomes" id="UP000006503">
    <property type="component" value="Chromosome"/>
</dbReference>
<evidence type="ECO:0000313" key="7">
    <source>
        <dbReference type="EMBL" id="AFO48880.1"/>
    </source>
</evidence>
<accession>I7B1F8</accession>
<dbReference type="Gene3D" id="2.70.98.70">
    <property type="match status" value="1"/>
</dbReference>
<dbReference type="Pfam" id="PF16889">
    <property type="entry name" value="Hepar_II_III_N"/>
    <property type="match status" value="1"/>
</dbReference>
<feature type="domain" description="Heparinase II/III-like C-terminal" evidence="5">
    <location>
        <begin position="303"/>
        <end position="448"/>
    </location>
</feature>
<dbReference type="KEGG" id="ppx:T1E_3043"/>
<dbReference type="GO" id="GO:0016829">
    <property type="term" value="F:lyase activity"/>
    <property type="evidence" value="ECO:0007669"/>
    <property type="project" value="UniProtKB-KW"/>
</dbReference>